<dbReference type="PANTHER" id="PTHR43033:SF1">
    <property type="entry name" value="TRNA(ILE)-LYSIDINE SYNTHASE-RELATED"/>
    <property type="match status" value="1"/>
</dbReference>
<comment type="function">
    <text evidence="6">Ligates lysine onto the cytidine present at position 34 of the AUA codon-specific tRNA(Ile) that contains the anticodon CAU, in an ATP-dependent manner. Cytidine is converted to lysidine, thus changing the amino acid specificity of the tRNA from methionine to isoleucine.</text>
</comment>
<sequence>MNRTEKQFLEYIRRQGVVSNDESVLVAVSGGPDSMALLHLLIVITPVLHLRLGVAHCNFGLRGKESDGDEAFVRESCLEHGLTCHVRRFDTKAVAKAWKKSIEETARELRYDFFAELCREKNYKLIATGHHSGDNAETMLFNLFRGTAVAGLRGIRSRQGRLIRPLIPFSRQQIIGYLNERGIAWRTDRTNAGLEHDRNYIRNRVIPVIEERFRQKLAASLDRVAEHAGELEEFMEQHIDRLIAEHPGLDLAGGKLHVGTLLELTRFERKELLKRVLQVWGLPVESRVLNRIAGLLETQPGRRVYAGPGVEVVWKDGFLRFEEVPPDASVSDGP</sequence>
<evidence type="ECO:0000256" key="3">
    <source>
        <dbReference type="ARBA" id="ARBA00022741"/>
    </source>
</evidence>
<accession>A0A7C5DDH2</accession>
<dbReference type="GO" id="GO:0032267">
    <property type="term" value="F:tRNA(Ile)-lysidine synthase activity"/>
    <property type="evidence" value="ECO:0007669"/>
    <property type="project" value="UniProtKB-EC"/>
</dbReference>
<dbReference type="SUPFAM" id="SSF52402">
    <property type="entry name" value="Adenine nucleotide alpha hydrolases-like"/>
    <property type="match status" value="1"/>
</dbReference>
<dbReference type="Gene3D" id="3.40.50.620">
    <property type="entry name" value="HUPs"/>
    <property type="match status" value="1"/>
</dbReference>
<keyword evidence="3 6" id="KW-0547">Nucleotide-binding</keyword>
<dbReference type="InterPro" id="IPR012795">
    <property type="entry name" value="tRNA_Ile_lys_synt_N"/>
</dbReference>
<comment type="caution">
    <text evidence="8">The sequence shown here is derived from an EMBL/GenBank/DDBJ whole genome shotgun (WGS) entry which is preliminary data.</text>
</comment>
<dbReference type="CDD" id="cd01992">
    <property type="entry name" value="TilS_N"/>
    <property type="match status" value="1"/>
</dbReference>
<dbReference type="GO" id="GO:0005524">
    <property type="term" value="F:ATP binding"/>
    <property type="evidence" value="ECO:0007669"/>
    <property type="project" value="UniProtKB-UniRule"/>
</dbReference>
<dbReference type="InterPro" id="IPR011063">
    <property type="entry name" value="TilS/TtcA_N"/>
</dbReference>
<dbReference type="Pfam" id="PF01171">
    <property type="entry name" value="ATP_bind_3"/>
    <property type="match status" value="1"/>
</dbReference>
<reference evidence="8" key="1">
    <citation type="journal article" date="2020" name="mSystems">
        <title>Genome- and Community-Level Interaction Insights into Carbon Utilization and Element Cycling Functions of Hydrothermarchaeota in Hydrothermal Sediment.</title>
        <authorList>
            <person name="Zhou Z."/>
            <person name="Liu Y."/>
            <person name="Xu W."/>
            <person name="Pan J."/>
            <person name="Luo Z.H."/>
            <person name="Li M."/>
        </authorList>
    </citation>
    <scope>NUCLEOTIDE SEQUENCE [LARGE SCALE GENOMIC DNA]</scope>
    <source>
        <strain evidence="8">HyVt-633</strain>
    </source>
</reference>
<organism evidence="8">
    <name type="scientific">Chlorobaculum parvum</name>
    <dbReference type="NCBI Taxonomy" id="274539"/>
    <lineage>
        <taxon>Bacteria</taxon>
        <taxon>Pseudomonadati</taxon>
        <taxon>Chlorobiota</taxon>
        <taxon>Chlorobiia</taxon>
        <taxon>Chlorobiales</taxon>
        <taxon>Chlorobiaceae</taxon>
        <taxon>Chlorobaculum</taxon>
    </lineage>
</organism>
<dbReference type="GO" id="GO:0005737">
    <property type="term" value="C:cytoplasm"/>
    <property type="evidence" value="ECO:0007669"/>
    <property type="project" value="UniProtKB-SubCell"/>
</dbReference>
<evidence type="ECO:0000256" key="1">
    <source>
        <dbReference type="ARBA" id="ARBA00022598"/>
    </source>
</evidence>
<comment type="subcellular location">
    <subcellularLocation>
        <location evidence="6">Cytoplasm</location>
    </subcellularLocation>
</comment>
<dbReference type="NCBIfam" id="TIGR02432">
    <property type="entry name" value="lysidine_TilS_N"/>
    <property type="match status" value="1"/>
</dbReference>
<evidence type="ECO:0000256" key="4">
    <source>
        <dbReference type="ARBA" id="ARBA00022840"/>
    </source>
</evidence>
<protein>
    <recommendedName>
        <fullName evidence="6">tRNA(Ile)-lysidine synthase</fullName>
        <ecNumber evidence="6">6.3.4.19</ecNumber>
    </recommendedName>
    <alternativeName>
        <fullName evidence="6">tRNA(Ile)-2-lysyl-cytidine synthase</fullName>
    </alternativeName>
    <alternativeName>
        <fullName evidence="6">tRNA(Ile)-lysidine synthetase</fullName>
    </alternativeName>
</protein>
<feature type="domain" description="tRNA(Ile)-lysidine/2-thiocytidine synthase N-terminal" evidence="7">
    <location>
        <begin position="24"/>
        <end position="203"/>
    </location>
</feature>
<dbReference type="EMBL" id="DRSQ01000071">
    <property type="protein sequence ID" value="HHE31693.1"/>
    <property type="molecule type" value="Genomic_DNA"/>
</dbReference>
<evidence type="ECO:0000256" key="6">
    <source>
        <dbReference type="HAMAP-Rule" id="MF_01161"/>
    </source>
</evidence>
<keyword evidence="4 6" id="KW-0067">ATP-binding</keyword>
<dbReference type="InterPro" id="IPR014729">
    <property type="entry name" value="Rossmann-like_a/b/a_fold"/>
</dbReference>
<dbReference type="Proteomes" id="UP000886058">
    <property type="component" value="Unassembled WGS sequence"/>
</dbReference>
<dbReference type="InterPro" id="IPR012094">
    <property type="entry name" value="tRNA_Ile_lys_synt"/>
</dbReference>
<evidence type="ECO:0000259" key="7">
    <source>
        <dbReference type="Pfam" id="PF01171"/>
    </source>
</evidence>
<gene>
    <name evidence="6 8" type="primary">tilS</name>
    <name evidence="8" type="ORF">ENL07_03430</name>
</gene>
<comment type="catalytic activity">
    <reaction evidence="5 6">
        <text>cytidine(34) in tRNA(Ile2) + L-lysine + ATP = lysidine(34) in tRNA(Ile2) + AMP + diphosphate + H(+)</text>
        <dbReference type="Rhea" id="RHEA:43744"/>
        <dbReference type="Rhea" id="RHEA-COMP:10625"/>
        <dbReference type="Rhea" id="RHEA-COMP:10670"/>
        <dbReference type="ChEBI" id="CHEBI:15378"/>
        <dbReference type="ChEBI" id="CHEBI:30616"/>
        <dbReference type="ChEBI" id="CHEBI:32551"/>
        <dbReference type="ChEBI" id="CHEBI:33019"/>
        <dbReference type="ChEBI" id="CHEBI:82748"/>
        <dbReference type="ChEBI" id="CHEBI:83665"/>
        <dbReference type="ChEBI" id="CHEBI:456215"/>
        <dbReference type="EC" id="6.3.4.19"/>
    </reaction>
</comment>
<dbReference type="PANTHER" id="PTHR43033">
    <property type="entry name" value="TRNA(ILE)-LYSIDINE SYNTHASE-RELATED"/>
    <property type="match status" value="1"/>
</dbReference>
<keyword evidence="2 6" id="KW-0819">tRNA processing</keyword>
<evidence type="ECO:0000313" key="8">
    <source>
        <dbReference type="EMBL" id="HHE31693.1"/>
    </source>
</evidence>
<dbReference type="AlphaFoldDB" id="A0A7C5DDH2"/>
<comment type="domain">
    <text evidence="6">The N-terminal region contains the highly conserved SGGXDS motif, predicted to be a P-loop motif involved in ATP binding.</text>
</comment>
<keyword evidence="1 6" id="KW-0436">Ligase</keyword>
<evidence type="ECO:0000256" key="2">
    <source>
        <dbReference type="ARBA" id="ARBA00022694"/>
    </source>
</evidence>
<keyword evidence="6" id="KW-0963">Cytoplasm</keyword>
<name>A0A7C5DDH2_9CHLB</name>
<dbReference type="EC" id="6.3.4.19" evidence="6"/>
<feature type="binding site" evidence="6">
    <location>
        <begin position="29"/>
        <end position="34"/>
    </location>
    <ligand>
        <name>ATP</name>
        <dbReference type="ChEBI" id="CHEBI:30616"/>
    </ligand>
</feature>
<comment type="similarity">
    <text evidence="6">Belongs to the tRNA(Ile)-lysidine synthase family.</text>
</comment>
<proteinExistence type="inferred from homology"/>
<dbReference type="HAMAP" id="MF_01161">
    <property type="entry name" value="tRNA_Ile_lys_synt"/>
    <property type="match status" value="1"/>
</dbReference>
<dbReference type="GO" id="GO:0006400">
    <property type="term" value="P:tRNA modification"/>
    <property type="evidence" value="ECO:0007669"/>
    <property type="project" value="UniProtKB-UniRule"/>
</dbReference>
<evidence type="ECO:0000256" key="5">
    <source>
        <dbReference type="ARBA" id="ARBA00048539"/>
    </source>
</evidence>